<name>A0A2H1WJB0_SPOFR</name>
<gene>
    <name evidence="1" type="ORF">SFRICE_026479</name>
</gene>
<sequence>MDNKCEISTTFFFLSGESHPITSPALGEARGSVRLLLTKNHPFPSPAFRAGAPINPLVRLPEVQLPPFPIFPIADPPTTIKFLIPKRPATHFRSFLWYKPVNEQTDHLMVSNRRRPWTIETPEALQMRCRPFGD</sequence>
<protein>
    <submittedName>
        <fullName evidence="1">SFRICE_026479</fullName>
    </submittedName>
</protein>
<organism evidence="1">
    <name type="scientific">Spodoptera frugiperda</name>
    <name type="common">Fall armyworm</name>
    <dbReference type="NCBI Taxonomy" id="7108"/>
    <lineage>
        <taxon>Eukaryota</taxon>
        <taxon>Metazoa</taxon>
        <taxon>Ecdysozoa</taxon>
        <taxon>Arthropoda</taxon>
        <taxon>Hexapoda</taxon>
        <taxon>Insecta</taxon>
        <taxon>Pterygota</taxon>
        <taxon>Neoptera</taxon>
        <taxon>Endopterygota</taxon>
        <taxon>Lepidoptera</taxon>
        <taxon>Glossata</taxon>
        <taxon>Ditrysia</taxon>
        <taxon>Noctuoidea</taxon>
        <taxon>Noctuidae</taxon>
        <taxon>Amphipyrinae</taxon>
        <taxon>Spodoptera</taxon>
    </lineage>
</organism>
<dbReference type="AlphaFoldDB" id="A0A2H1WJB0"/>
<proteinExistence type="predicted"/>
<dbReference type="EMBL" id="ODYU01008960">
    <property type="protein sequence ID" value="SOQ52992.1"/>
    <property type="molecule type" value="Genomic_DNA"/>
</dbReference>
<evidence type="ECO:0000313" key="1">
    <source>
        <dbReference type="EMBL" id="SOQ52992.1"/>
    </source>
</evidence>
<accession>A0A2H1WJB0</accession>
<reference evidence="1" key="1">
    <citation type="submission" date="2016-07" db="EMBL/GenBank/DDBJ databases">
        <authorList>
            <person name="Bretaudeau A."/>
        </authorList>
    </citation>
    <scope>NUCLEOTIDE SEQUENCE</scope>
    <source>
        <strain evidence="1">Rice</strain>
        <tissue evidence="1">Whole body</tissue>
    </source>
</reference>